<evidence type="ECO:0000313" key="2">
    <source>
        <dbReference type="Proteomes" id="UP000002066"/>
    </source>
</evidence>
<name>A0A8D3WG47_STRFA</name>
<proteinExistence type="predicted"/>
<dbReference type="AlphaFoldDB" id="A0A8D3WG47"/>
<reference evidence="1 2" key="1">
    <citation type="submission" date="2011-01" db="EMBL/GenBank/DDBJ databases">
        <title>Complete sequence of chromosome of Streptomyces flavogriseus ATCC 33331.</title>
        <authorList>
            <consortium name="US DOE Joint Genome Institute"/>
            <person name="Lucas S."/>
            <person name="Copeland A."/>
            <person name="Lapidus A."/>
            <person name="Cheng J.-F."/>
            <person name="Goodwin L."/>
            <person name="Pitluck S."/>
            <person name="Davenport K."/>
            <person name="Detter J.C."/>
            <person name="Han C."/>
            <person name="Tapia R."/>
            <person name="Land M."/>
            <person name="Hauser L."/>
            <person name="Kyrpides N."/>
            <person name="Ivanova N."/>
            <person name="Ovchinnikova G."/>
            <person name="Pagani I."/>
            <person name="Brumm P."/>
            <person name="Mead D."/>
            <person name="Woyke T."/>
        </authorList>
    </citation>
    <scope>NUCLEOTIDE SEQUENCE [LARGE SCALE GENOMIC DNA]</scope>
    <source>
        <strain evidence="2">ATCC 33331 / IAF-45CD</strain>
    </source>
</reference>
<sequence length="463" mass="52806">MEIVKGQLGARWVTGTWPDIRRLHRTRNLVQHEGLEVDQKNIATWAAATASYTRSLVSAVWDINIDEVTLAKAVKHDEIRRLLDTAEKKIKGGLPSESLTATSAAFDLAYESWKNHYRRRIPFHRKPMQNEILDQKGFKYLAEEIAEVNETSLAVSLAGDPGEYVWFRELTAHETDMEVATLDEAQRALGFAFGWVIRWEAFQESFIPNRRRAREQAARRVRKSNRPASVHAVKVAGGKENWRLTVELADLPPAEEFDTWRGALTRLLNSSNKLAPYHFWNVTESGSLENWISKEPDNTEGVSELVSRALLAAEEEVREQQHKDEESRKRLRREAQGYAQDLERISATLPSWVREAGLTEHLTIMGGRLESRLRIVLTDESIEFWNPISSLLQQHSSVQSSVVNWREKSIGITPELEPGQLHKVLIDISTEVEEFINRKNSADSKAEENRAALESKLRDAFGL</sequence>
<accession>A0A8D3WG47</accession>
<organism evidence="1 2">
    <name type="scientific">Streptomyces pratensis (strain ATCC 33331 / IAF-45CD)</name>
    <dbReference type="NCBI Taxonomy" id="591167"/>
    <lineage>
        <taxon>Bacteria</taxon>
        <taxon>Bacillati</taxon>
        <taxon>Actinomycetota</taxon>
        <taxon>Actinomycetes</taxon>
        <taxon>Kitasatosporales</taxon>
        <taxon>Streptomycetaceae</taxon>
        <taxon>Streptomyces</taxon>
    </lineage>
</organism>
<gene>
    <name evidence="1" type="ordered locus">Sfla_2553</name>
</gene>
<dbReference type="EMBL" id="CP002475">
    <property type="protein sequence ID" value="ADW03982.1"/>
    <property type="molecule type" value="Genomic_DNA"/>
</dbReference>
<dbReference type="KEGG" id="sfa:Sfla_2553"/>
<protein>
    <submittedName>
        <fullName evidence="1">Uncharacterized protein</fullName>
    </submittedName>
</protein>
<dbReference type="Proteomes" id="UP000002066">
    <property type="component" value="Chromosome"/>
</dbReference>
<evidence type="ECO:0000313" key="1">
    <source>
        <dbReference type="EMBL" id="ADW03982.1"/>
    </source>
</evidence>